<comment type="caution">
    <text evidence="8">The sequence shown here is derived from an EMBL/GenBank/DDBJ whole genome shotgun (WGS) entry which is preliminary data.</text>
</comment>
<feature type="compositionally biased region" description="Polar residues" evidence="7">
    <location>
        <begin position="367"/>
        <end position="376"/>
    </location>
</feature>
<evidence type="ECO:0000313" key="8">
    <source>
        <dbReference type="EMBL" id="GAA1768174.1"/>
    </source>
</evidence>
<accession>A0ABP4X5M2</accession>
<protein>
    <recommendedName>
        <fullName evidence="6">Mutator family transposase</fullName>
    </recommendedName>
</protein>
<evidence type="ECO:0000256" key="1">
    <source>
        <dbReference type="ARBA" id="ARBA00002190"/>
    </source>
</evidence>
<feature type="compositionally biased region" description="Low complexity" evidence="7">
    <location>
        <begin position="331"/>
        <end position="353"/>
    </location>
</feature>
<comment type="similarity">
    <text evidence="2 6">Belongs to the transposase mutator family.</text>
</comment>
<dbReference type="InterPro" id="IPR001207">
    <property type="entry name" value="Transposase_mutator"/>
</dbReference>
<feature type="compositionally biased region" description="Low complexity" evidence="7">
    <location>
        <begin position="304"/>
        <end position="320"/>
    </location>
</feature>
<organism evidence="8 9">
    <name type="scientific">Agromyces humatus</name>
    <dbReference type="NCBI Taxonomy" id="279573"/>
    <lineage>
        <taxon>Bacteria</taxon>
        <taxon>Bacillati</taxon>
        <taxon>Actinomycetota</taxon>
        <taxon>Actinomycetes</taxon>
        <taxon>Micrococcales</taxon>
        <taxon>Microbacteriaceae</taxon>
        <taxon>Agromyces</taxon>
    </lineage>
</organism>
<evidence type="ECO:0000256" key="5">
    <source>
        <dbReference type="ARBA" id="ARBA00023172"/>
    </source>
</evidence>
<reference evidence="9" key="1">
    <citation type="journal article" date="2019" name="Int. J. Syst. Evol. Microbiol.">
        <title>The Global Catalogue of Microorganisms (GCM) 10K type strain sequencing project: providing services to taxonomists for standard genome sequencing and annotation.</title>
        <authorList>
            <consortium name="The Broad Institute Genomics Platform"/>
            <consortium name="The Broad Institute Genome Sequencing Center for Infectious Disease"/>
            <person name="Wu L."/>
            <person name="Ma J."/>
        </authorList>
    </citation>
    <scope>NUCLEOTIDE SEQUENCE [LARGE SCALE GENOMIC DNA]</scope>
    <source>
        <strain evidence="9">JCM 14319</strain>
    </source>
</reference>
<dbReference type="PROSITE" id="PS01007">
    <property type="entry name" value="TRANSPOSASE_MUTATOR"/>
    <property type="match status" value="1"/>
</dbReference>
<dbReference type="NCBIfam" id="NF033543">
    <property type="entry name" value="transpos_IS256"/>
    <property type="match status" value="1"/>
</dbReference>
<keyword evidence="5 6" id="KW-0233">DNA recombination</keyword>
<keyword evidence="4 6" id="KW-0238">DNA-binding</keyword>
<evidence type="ECO:0000256" key="7">
    <source>
        <dbReference type="SAM" id="MobiDB-lite"/>
    </source>
</evidence>
<evidence type="ECO:0000256" key="4">
    <source>
        <dbReference type="ARBA" id="ARBA00023125"/>
    </source>
</evidence>
<dbReference type="EMBL" id="BAAANH010000007">
    <property type="protein sequence ID" value="GAA1768174.1"/>
    <property type="molecule type" value="Genomic_DNA"/>
</dbReference>
<keyword evidence="9" id="KW-1185">Reference proteome</keyword>
<comment type="function">
    <text evidence="1 6">Required for the transposition of the insertion element.</text>
</comment>
<evidence type="ECO:0000313" key="9">
    <source>
        <dbReference type="Proteomes" id="UP001500506"/>
    </source>
</evidence>
<dbReference type="Proteomes" id="UP001500506">
    <property type="component" value="Unassembled WGS sequence"/>
</dbReference>
<evidence type="ECO:0000256" key="3">
    <source>
        <dbReference type="ARBA" id="ARBA00022578"/>
    </source>
</evidence>
<sequence length="376" mass="40714">MGKELQRFRQVNPQTGEVIEAEVDLSALAEQLVVSAQAQGIELTGPDGLLTGLTRQVLQSALESELSGHLGYDRYAVQGRGSGNSRNGSTPKTVRTEIGEVTVQVPRDRAGTFEPQIVPKHQRRLDGFDQNVLSLYAKGMTTGDIAAHLAEMYGDDVSRDLVSTVTDRIVDEMTEWQSRPLDQVYPVILIDAIMLKIRAGTVGNRPVYVAMGIDLDGHRDVLGMWVGPTGGEGAKQWMNMLTELRNRGVQDVIMVCCDGLKGLPESIRATWPQASVQTCVVHFGAQQPAVRVEEAIRRPRSRPRSPASRSSPTRGSPPTRRWCRCGVAPGASSPRSSSSRSSCARSCTPRTRSNPSTRGSGKPSAAAGTSRTSNPR</sequence>
<gene>
    <name evidence="8" type="ORF">GCM10009747_31200</name>
</gene>
<dbReference type="PANTHER" id="PTHR33217">
    <property type="entry name" value="TRANSPOSASE FOR INSERTION SEQUENCE ELEMENT IS1081"/>
    <property type="match status" value="1"/>
</dbReference>
<evidence type="ECO:0000256" key="6">
    <source>
        <dbReference type="RuleBase" id="RU365089"/>
    </source>
</evidence>
<evidence type="ECO:0000256" key="2">
    <source>
        <dbReference type="ARBA" id="ARBA00010961"/>
    </source>
</evidence>
<keyword evidence="6" id="KW-0814">Transposable element</keyword>
<proteinExistence type="inferred from homology"/>
<dbReference type="Pfam" id="PF00872">
    <property type="entry name" value="Transposase_mut"/>
    <property type="match status" value="1"/>
</dbReference>
<keyword evidence="3 6" id="KW-0815">Transposition</keyword>
<dbReference type="PANTHER" id="PTHR33217:SF8">
    <property type="entry name" value="MUTATOR FAMILY TRANSPOSASE"/>
    <property type="match status" value="1"/>
</dbReference>
<feature type="region of interest" description="Disordered" evidence="7">
    <location>
        <begin position="291"/>
        <end position="376"/>
    </location>
</feature>
<name>A0ABP4X5M2_9MICO</name>